<sequence>MLARPTVRLVAPIRNPASRFFSTSPLSMEYKYLLVETRGKVGLVTLNRPKALNALCSDLFHELNAVMESFDNDQNVGAIVLTGSEKAFAAGADIKEMHNTNYVENYKTNFLGHWTNITNIRKPIIAAVNGFALGGGCELAMMCDIIYAGEKAKFGQPEIKLGTIPGAGGTQRLTRAVGKSKAMEMILTGSWNLSAEEAERAGLVSKVLPADKLVDGAVKTASKIAELSQPAVQMAKEAVNQAYEVNLQSGLLFERRLFHSTFGTHDQREGMKAFIDKRPAQFEHK</sequence>
<evidence type="ECO:0000256" key="7">
    <source>
        <dbReference type="RuleBase" id="RU003707"/>
    </source>
</evidence>
<dbReference type="SUPFAM" id="SSF52096">
    <property type="entry name" value="ClpP/crotonase"/>
    <property type="match status" value="1"/>
</dbReference>
<evidence type="ECO:0000256" key="3">
    <source>
        <dbReference type="ARBA" id="ARBA00022832"/>
    </source>
</evidence>
<dbReference type="Gene3D" id="3.90.226.10">
    <property type="entry name" value="2-enoyl-CoA Hydratase, Chain A, domain 1"/>
    <property type="match status" value="1"/>
</dbReference>
<keyword evidence="5 8" id="KW-0456">Lyase</keyword>
<dbReference type="Proteomes" id="UP001151582">
    <property type="component" value="Unassembled WGS sequence"/>
</dbReference>
<evidence type="ECO:0000256" key="5">
    <source>
        <dbReference type="ARBA" id="ARBA00023239"/>
    </source>
</evidence>
<keyword evidence="9" id="KW-1185">Reference proteome</keyword>
<evidence type="ECO:0000313" key="9">
    <source>
        <dbReference type="Proteomes" id="UP001151582"/>
    </source>
</evidence>
<dbReference type="CDD" id="cd06558">
    <property type="entry name" value="crotonase-like"/>
    <property type="match status" value="1"/>
</dbReference>
<dbReference type="GO" id="GO:0004300">
    <property type="term" value="F:enoyl-CoA hydratase activity"/>
    <property type="evidence" value="ECO:0007669"/>
    <property type="project" value="UniProtKB-EC"/>
</dbReference>
<evidence type="ECO:0000313" key="8">
    <source>
        <dbReference type="EMBL" id="KAJ1975647.1"/>
    </source>
</evidence>
<dbReference type="InterPro" id="IPR029045">
    <property type="entry name" value="ClpP/crotonase-like_dom_sf"/>
</dbReference>
<organism evidence="8 9">
    <name type="scientific">Dimargaris verticillata</name>
    <dbReference type="NCBI Taxonomy" id="2761393"/>
    <lineage>
        <taxon>Eukaryota</taxon>
        <taxon>Fungi</taxon>
        <taxon>Fungi incertae sedis</taxon>
        <taxon>Zoopagomycota</taxon>
        <taxon>Kickxellomycotina</taxon>
        <taxon>Dimargaritomycetes</taxon>
        <taxon>Dimargaritales</taxon>
        <taxon>Dimargaritaceae</taxon>
        <taxon>Dimargaris</taxon>
    </lineage>
</organism>
<keyword evidence="4" id="KW-0443">Lipid metabolism</keyword>
<keyword evidence="3" id="KW-0276">Fatty acid metabolism</keyword>
<protein>
    <recommendedName>
        <fullName evidence="6">Probable enoyl-CoA hydratase, mitochondrial</fullName>
        <ecNumber evidence="2">4.2.1.17</ecNumber>
    </recommendedName>
</protein>
<dbReference type="PROSITE" id="PS00166">
    <property type="entry name" value="ENOYL_COA_HYDRATASE"/>
    <property type="match status" value="1"/>
</dbReference>
<proteinExistence type="inferred from homology"/>
<dbReference type="AlphaFoldDB" id="A0A9W8B4N6"/>
<dbReference type="Pfam" id="PF00378">
    <property type="entry name" value="ECH_1"/>
    <property type="match status" value="1"/>
</dbReference>
<dbReference type="EC" id="4.2.1.17" evidence="2"/>
<dbReference type="Gene3D" id="1.10.12.10">
    <property type="entry name" value="Lyase 2-enoyl-coa Hydratase, Chain A, domain 2"/>
    <property type="match status" value="1"/>
</dbReference>
<reference evidence="8" key="1">
    <citation type="submission" date="2022-07" db="EMBL/GenBank/DDBJ databases">
        <title>Phylogenomic reconstructions and comparative analyses of Kickxellomycotina fungi.</title>
        <authorList>
            <person name="Reynolds N.K."/>
            <person name="Stajich J.E."/>
            <person name="Barry K."/>
            <person name="Grigoriev I.V."/>
            <person name="Crous P."/>
            <person name="Smith M.E."/>
        </authorList>
    </citation>
    <scope>NUCLEOTIDE SEQUENCE</scope>
    <source>
        <strain evidence="8">RSA 567</strain>
    </source>
</reference>
<dbReference type="PANTHER" id="PTHR11941">
    <property type="entry name" value="ENOYL-COA HYDRATASE-RELATED"/>
    <property type="match status" value="1"/>
</dbReference>
<evidence type="ECO:0000256" key="6">
    <source>
        <dbReference type="ARBA" id="ARBA00073937"/>
    </source>
</evidence>
<evidence type="ECO:0000256" key="1">
    <source>
        <dbReference type="ARBA" id="ARBA00005254"/>
    </source>
</evidence>
<evidence type="ECO:0000256" key="2">
    <source>
        <dbReference type="ARBA" id="ARBA00012076"/>
    </source>
</evidence>
<dbReference type="FunFam" id="1.10.12.10:FF:000001">
    <property type="entry name" value="Probable enoyl-CoA hydratase, mitochondrial"/>
    <property type="match status" value="1"/>
</dbReference>
<dbReference type="FunFam" id="3.90.226.10:FF:000019">
    <property type="entry name" value="Enoyl-CoA hydratase, mitochondrial"/>
    <property type="match status" value="1"/>
</dbReference>
<accession>A0A9W8B4N6</accession>
<name>A0A9W8B4N6_9FUNG</name>
<comment type="caution">
    <text evidence="8">The sequence shown here is derived from an EMBL/GenBank/DDBJ whole genome shotgun (WGS) entry which is preliminary data.</text>
</comment>
<dbReference type="InterPro" id="IPR014748">
    <property type="entry name" value="Enoyl-CoA_hydra_C"/>
</dbReference>
<dbReference type="GO" id="GO:0005739">
    <property type="term" value="C:mitochondrion"/>
    <property type="evidence" value="ECO:0007669"/>
    <property type="project" value="TreeGrafter"/>
</dbReference>
<dbReference type="InterPro" id="IPR001753">
    <property type="entry name" value="Enoyl-CoA_hydra/iso"/>
</dbReference>
<evidence type="ECO:0000256" key="4">
    <source>
        <dbReference type="ARBA" id="ARBA00023098"/>
    </source>
</evidence>
<comment type="similarity">
    <text evidence="1 7">Belongs to the enoyl-CoA hydratase/isomerase family.</text>
</comment>
<dbReference type="NCBIfam" id="NF004517">
    <property type="entry name" value="PRK05862.1"/>
    <property type="match status" value="1"/>
</dbReference>
<dbReference type="OrthoDB" id="2018133at2759"/>
<dbReference type="InterPro" id="IPR018376">
    <property type="entry name" value="Enoyl-CoA_hyd/isom_CS"/>
</dbReference>
<dbReference type="GO" id="GO:0006635">
    <property type="term" value="P:fatty acid beta-oxidation"/>
    <property type="evidence" value="ECO:0007669"/>
    <property type="project" value="TreeGrafter"/>
</dbReference>
<dbReference type="EMBL" id="JANBQB010000506">
    <property type="protein sequence ID" value="KAJ1975647.1"/>
    <property type="molecule type" value="Genomic_DNA"/>
</dbReference>
<dbReference type="PANTHER" id="PTHR11941:SF54">
    <property type="entry name" value="ENOYL-COA HYDRATASE, MITOCHONDRIAL"/>
    <property type="match status" value="1"/>
</dbReference>
<gene>
    <name evidence="8" type="primary">ECHS1</name>
    <name evidence="8" type="ORF">H4R34_004261</name>
</gene>